<dbReference type="RefSeq" id="WP_067426944.1">
    <property type="nucleotide sequence ID" value="NZ_CP073262.1"/>
</dbReference>
<dbReference type="InterPro" id="IPR004089">
    <property type="entry name" value="MCPsignal_dom"/>
</dbReference>
<dbReference type="Pfam" id="PF08495">
    <property type="entry name" value="FIST"/>
    <property type="match status" value="1"/>
</dbReference>
<comment type="similarity">
    <text evidence="2">Belongs to the methyl-accepting chemotaxis (MCP) protein family.</text>
</comment>
<dbReference type="SUPFAM" id="SSF58104">
    <property type="entry name" value="Methyl-accepting chemotaxis protein (MCP) signaling domain"/>
    <property type="match status" value="1"/>
</dbReference>
<keyword evidence="3" id="KW-0807">Transducer</keyword>
<dbReference type="PANTHER" id="PTHR43531:SF11">
    <property type="entry name" value="METHYL-ACCEPTING CHEMOTAXIS PROTEIN 3"/>
    <property type="match status" value="1"/>
</dbReference>
<dbReference type="GeneID" id="84614809"/>
<reference evidence="6" key="1">
    <citation type="submission" date="2015-11" db="EMBL/GenBank/DDBJ databases">
        <authorList>
            <person name="Blom J."/>
        </authorList>
    </citation>
    <scope>NUCLEOTIDE SEQUENCE [LARGE SCALE GENOMIC DNA]</scope>
</reference>
<dbReference type="Pfam" id="PF00015">
    <property type="entry name" value="MCPsignal"/>
    <property type="match status" value="1"/>
</dbReference>
<dbReference type="PANTHER" id="PTHR43531">
    <property type="entry name" value="PROTEIN ICFG"/>
    <property type="match status" value="1"/>
</dbReference>
<keyword evidence="6" id="KW-1185">Reference proteome</keyword>
<evidence type="ECO:0000256" key="3">
    <source>
        <dbReference type="PROSITE-ProRule" id="PRU00284"/>
    </source>
</evidence>
<evidence type="ECO:0000259" key="4">
    <source>
        <dbReference type="PROSITE" id="PS50111"/>
    </source>
</evidence>
<protein>
    <submittedName>
        <fullName evidence="5">Signaling protein</fullName>
    </submittedName>
</protein>
<dbReference type="GO" id="GO:0016020">
    <property type="term" value="C:membrane"/>
    <property type="evidence" value="ECO:0007669"/>
    <property type="project" value="InterPro"/>
</dbReference>
<dbReference type="GO" id="GO:0006935">
    <property type="term" value="P:chemotaxis"/>
    <property type="evidence" value="ECO:0007669"/>
    <property type="project" value="UniProtKB-KW"/>
</dbReference>
<organism evidence="5 6">
    <name type="scientific">Duffyella gerundensis</name>
    <dbReference type="NCBI Taxonomy" id="1619313"/>
    <lineage>
        <taxon>Bacteria</taxon>
        <taxon>Pseudomonadati</taxon>
        <taxon>Pseudomonadota</taxon>
        <taxon>Gammaproteobacteria</taxon>
        <taxon>Enterobacterales</taxon>
        <taxon>Erwiniaceae</taxon>
        <taxon>Duffyella</taxon>
    </lineage>
</organism>
<dbReference type="Proteomes" id="UP000059419">
    <property type="component" value="Chromosome 1"/>
</dbReference>
<dbReference type="Pfam" id="PF10442">
    <property type="entry name" value="FIST_C"/>
    <property type="match status" value="1"/>
</dbReference>
<dbReference type="InterPro" id="IPR013702">
    <property type="entry name" value="FIST_domain_N"/>
</dbReference>
<gene>
    <name evidence="5" type="ORF">EM595_0199</name>
</gene>
<accession>A0A0U5GGR9</accession>
<feature type="domain" description="Methyl-accepting transducer" evidence="4">
    <location>
        <begin position="450"/>
        <end position="645"/>
    </location>
</feature>
<dbReference type="PATRIC" id="fig|1619313.3.peg.206"/>
<dbReference type="OrthoDB" id="9807948at2"/>
<dbReference type="PROSITE" id="PS50111">
    <property type="entry name" value="CHEMOTAXIS_TRANSDUC_2"/>
    <property type="match status" value="1"/>
</dbReference>
<dbReference type="STRING" id="1619313.EM595_0199"/>
<name>A0A0U5GGR9_9GAMM</name>
<keyword evidence="1" id="KW-0145">Chemotaxis</keyword>
<proteinExistence type="inferred from homology"/>
<dbReference type="EMBL" id="LN907827">
    <property type="protein sequence ID" value="CUU22436.1"/>
    <property type="molecule type" value="Genomic_DNA"/>
</dbReference>
<evidence type="ECO:0000256" key="2">
    <source>
        <dbReference type="ARBA" id="ARBA00029447"/>
    </source>
</evidence>
<dbReference type="GO" id="GO:0007165">
    <property type="term" value="P:signal transduction"/>
    <property type="evidence" value="ECO:0007669"/>
    <property type="project" value="UniProtKB-KW"/>
</dbReference>
<dbReference type="SMART" id="SM00897">
    <property type="entry name" value="FIST"/>
    <property type="match status" value="1"/>
</dbReference>
<dbReference type="InterPro" id="IPR051310">
    <property type="entry name" value="MCP_chemotaxis"/>
</dbReference>
<dbReference type="SMART" id="SM01204">
    <property type="entry name" value="FIST_C"/>
    <property type="match status" value="1"/>
</dbReference>
<sequence>MNLIKAIASRLPGIRSGRGSQPANGTFDCRQLPASLKNAGLPGHAAGILLNFVPPEADFQQVSQAWQRFTSADLTVISLSSNGALSSSGRQTTYCEGNGQEGSWLWLPKSLIAQHETHIVDLHVSDTQTAAQRIRAIQQELERLPLRMPLSADRTFAMIYCDGLSASEGFMMQAWYNSGRFPCLAIGGSAGGKVTFDGTWIGVGGQVLQGKAVIVFCQMAPGKSFAPFKSQNFTPLDKSWLIAEADPVARTVTSVFDAQGQQQRFTEALAKQIGCNEQQLSERLKGLTFGVKVGEEYFIRSIAKISSDSVQFFCDLEFGDRLFLMQETDFKQATRRDWERFIAGRSKPAAILMNDCILRRVGNEGQLHNAHFFKGLPAAGFSSFGEILGVPINQTLSALVFFNQDVKAMTQFPVEYAGYAAHYAQRALRRWEALNSVQTRVLDRVINYQQELAPLMQALPVLEAATQSQGDALGMAENSIRAISAIATESQQAQSRLGEGLDDLEKISNGINEITHGISNIAFQTNILALNAAVEAARAGEAGRGFAVVAGEVRRLAHSSKEQAEATASNISDAVSTISHIRGVASDTVKTATDMAERSISAADTIAAMSHQTRNERADIAKHLGSLRELTLGMDAMQEAVAQLKVLQTLSGNHEKA</sequence>
<evidence type="ECO:0000313" key="5">
    <source>
        <dbReference type="EMBL" id="CUU22436.1"/>
    </source>
</evidence>
<dbReference type="InterPro" id="IPR019494">
    <property type="entry name" value="FIST_C"/>
</dbReference>
<dbReference type="Gene3D" id="1.10.287.950">
    <property type="entry name" value="Methyl-accepting chemotaxis protein"/>
    <property type="match status" value="1"/>
</dbReference>
<dbReference type="KEGG" id="ege:EM595_0199"/>
<evidence type="ECO:0000313" key="6">
    <source>
        <dbReference type="Proteomes" id="UP000059419"/>
    </source>
</evidence>
<dbReference type="SMART" id="SM00283">
    <property type="entry name" value="MA"/>
    <property type="match status" value="1"/>
</dbReference>
<evidence type="ECO:0000256" key="1">
    <source>
        <dbReference type="ARBA" id="ARBA00022500"/>
    </source>
</evidence>
<dbReference type="AlphaFoldDB" id="A0A0U5GGR9"/>